<feature type="domain" description="Pseudouridine synthase I TruA alpha/beta" evidence="8">
    <location>
        <begin position="147"/>
        <end position="251"/>
    </location>
</feature>
<dbReference type="InterPro" id="IPR020095">
    <property type="entry name" value="PsdUridine_synth_TruA_C"/>
</dbReference>
<dbReference type="NCBIfam" id="TIGR00071">
    <property type="entry name" value="hisT_truA"/>
    <property type="match status" value="1"/>
</dbReference>
<organism evidence="9 10">
    <name type="scientific">Rubellicoccus peritrichatus</name>
    <dbReference type="NCBI Taxonomy" id="3080537"/>
    <lineage>
        <taxon>Bacteria</taxon>
        <taxon>Pseudomonadati</taxon>
        <taxon>Verrucomicrobiota</taxon>
        <taxon>Opitutia</taxon>
        <taxon>Puniceicoccales</taxon>
        <taxon>Cerasicoccaceae</taxon>
        <taxon>Rubellicoccus</taxon>
    </lineage>
</organism>
<dbReference type="GO" id="GO:0003723">
    <property type="term" value="F:RNA binding"/>
    <property type="evidence" value="ECO:0007669"/>
    <property type="project" value="InterPro"/>
</dbReference>
<evidence type="ECO:0000256" key="6">
    <source>
        <dbReference type="PIRSR" id="PIRSR001430-2"/>
    </source>
</evidence>
<evidence type="ECO:0000256" key="5">
    <source>
        <dbReference type="PIRSR" id="PIRSR001430-1"/>
    </source>
</evidence>
<dbReference type="RefSeq" id="WP_317833632.1">
    <property type="nucleotide sequence ID" value="NZ_CP136920.1"/>
</dbReference>
<dbReference type="SUPFAM" id="SSF55120">
    <property type="entry name" value="Pseudouridine synthase"/>
    <property type="match status" value="1"/>
</dbReference>
<sequence>MSDKAKRWRAVCAYDGSELHGWQSQPGGNTVQDFIEARLGEIFSQPVRIHGSGRTDAGVHAKAQVFHFDGVWKHPPEHLGRALKCGIPASIQIVRVDRAKPDFHARFSATGKRYVYRIYHGDAPPWESRYCWSMGRRRLDIEAMNDAARRLLGKHDFTAFGANRGDGSTDNPVKDMRRLEISKRGSHLTLTTEASGYLYKMVRSLTGSLVEVGLGKLSPDELEAIFKSRQRPYRIQTAPANGLWLEKVFYDAR</sequence>
<dbReference type="PIRSF" id="PIRSF001430">
    <property type="entry name" value="tRNA_psdUrid_synth"/>
    <property type="match status" value="1"/>
</dbReference>
<dbReference type="InterPro" id="IPR020103">
    <property type="entry name" value="PsdUridine_synth_cat_dom_sf"/>
</dbReference>
<dbReference type="CDD" id="cd02570">
    <property type="entry name" value="PseudoU_synth_EcTruA"/>
    <property type="match status" value="1"/>
</dbReference>
<evidence type="ECO:0000259" key="8">
    <source>
        <dbReference type="Pfam" id="PF01416"/>
    </source>
</evidence>
<dbReference type="KEGG" id="puo:RZN69_21545"/>
<dbReference type="Pfam" id="PF01416">
    <property type="entry name" value="PseudoU_synth_1"/>
    <property type="match status" value="2"/>
</dbReference>
<dbReference type="InterPro" id="IPR020097">
    <property type="entry name" value="PsdUridine_synth_TruA_a/b_dom"/>
</dbReference>
<gene>
    <name evidence="4 9" type="primary">truA</name>
    <name evidence="9" type="ORF">RZN69_21545</name>
</gene>
<comment type="caution">
    <text evidence="4">Lacks conserved residue(s) required for the propagation of feature annotation.</text>
</comment>
<dbReference type="AlphaFoldDB" id="A0AAQ3LAY2"/>
<evidence type="ECO:0000256" key="1">
    <source>
        <dbReference type="ARBA" id="ARBA00009375"/>
    </source>
</evidence>
<dbReference type="Proteomes" id="UP001304300">
    <property type="component" value="Chromosome"/>
</dbReference>
<dbReference type="GO" id="GO:0160147">
    <property type="term" value="F:tRNA pseudouridine(38-40) synthase activity"/>
    <property type="evidence" value="ECO:0007669"/>
    <property type="project" value="UniProtKB-EC"/>
</dbReference>
<evidence type="ECO:0000313" key="9">
    <source>
        <dbReference type="EMBL" id="WOO41214.1"/>
    </source>
</evidence>
<keyword evidence="10" id="KW-1185">Reference proteome</keyword>
<dbReference type="HAMAP" id="MF_00171">
    <property type="entry name" value="TruA"/>
    <property type="match status" value="1"/>
</dbReference>
<name>A0AAQ3LAY2_9BACT</name>
<dbReference type="GO" id="GO:0031119">
    <property type="term" value="P:tRNA pseudouridine synthesis"/>
    <property type="evidence" value="ECO:0007669"/>
    <property type="project" value="UniProtKB-UniRule"/>
</dbReference>
<comment type="catalytic activity">
    <reaction evidence="4 7">
        <text>uridine(38/39/40) in tRNA = pseudouridine(38/39/40) in tRNA</text>
        <dbReference type="Rhea" id="RHEA:22376"/>
        <dbReference type="Rhea" id="RHEA-COMP:10085"/>
        <dbReference type="Rhea" id="RHEA-COMP:10087"/>
        <dbReference type="ChEBI" id="CHEBI:65314"/>
        <dbReference type="ChEBI" id="CHEBI:65315"/>
        <dbReference type="EC" id="5.4.99.12"/>
    </reaction>
</comment>
<dbReference type="InterPro" id="IPR020094">
    <property type="entry name" value="TruA/RsuA/RluB/E/F_N"/>
</dbReference>
<evidence type="ECO:0000256" key="7">
    <source>
        <dbReference type="RuleBase" id="RU003792"/>
    </source>
</evidence>
<dbReference type="Gene3D" id="3.30.70.660">
    <property type="entry name" value="Pseudouridine synthase I, catalytic domain, C-terminal subdomain"/>
    <property type="match status" value="1"/>
</dbReference>
<dbReference type="EMBL" id="CP136920">
    <property type="protein sequence ID" value="WOO41214.1"/>
    <property type="molecule type" value="Genomic_DNA"/>
</dbReference>
<evidence type="ECO:0000256" key="2">
    <source>
        <dbReference type="ARBA" id="ARBA00022694"/>
    </source>
</evidence>
<evidence type="ECO:0000313" key="10">
    <source>
        <dbReference type="Proteomes" id="UP001304300"/>
    </source>
</evidence>
<comment type="function">
    <text evidence="4">Formation of pseudouridine at positions 38, 39 and 40 in the anticodon stem and loop of transfer RNAs.</text>
</comment>
<proteinExistence type="inferred from homology"/>
<feature type="active site" description="Nucleophile" evidence="4 5">
    <location>
        <position position="56"/>
    </location>
</feature>
<comment type="subunit">
    <text evidence="4">Homodimer.</text>
</comment>
<dbReference type="Gene3D" id="3.30.70.580">
    <property type="entry name" value="Pseudouridine synthase I, catalytic domain, N-terminal subdomain"/>
    <property type="match status" value="1"/>
</dbReference>
<dbReference type="PANTHER" id="PTHR11142">
    <property type="entry name" value="PSEUDOURIDYLATE SYNTHASE"/>
    <property type="match status" value="1"/>
</dbReference>
<protein>
    <recommendedName>
        <fullName evidence="4">tRNA pseudouridine synthase A</fullName>
        <ecNumber evidence="4">5.4.99.12</ecNumber>
    </recommendedName>
    <alternativeName>
        <fullName evidence="4">tRNA pseudouridine(38-40) synthase</fullName>
    </alternativeName>
    <alternativeName>
        <fullName evidence="4">tRNA pseudouridylate synthase I</fullName>
    </alternativeName>
    <alternativeName>
        <fullName evidence="4">tRNA-uridine isomerase I</fullName>
    </alternativeName>
</protein>
<keyword evidence="2 4" id="KW-0819">tRNA processing</keyword>
<reference evidence="9 10" key="1">
    <citation type="submission" date="2023-10" db="EMBL/GenBank/DDBJ databases">
        <title>Rubellicoccus peritrichatus gen. nov., sp. nov., isolated from an algae of coral reef tank.</title>
        <authorList>
            <person name="Luo J."/>
        </authorList>
    </citation>
    <scope>NUCLEOTIDE SEQUENCE [LARGE SCALE GENOMIC DNA]</scope>
    <source>
        <strain evidence="9 10">CR14</strain>
    </source>
</reference>
<evidence type="ECO:0000256" key="4">
    <source>
        <dbReference type="HAMAP-Rule" id="MF_00171"/>
    </source>
</evidence>
<dbReference type="FunFam" id="3.30.70.580:FF:000001">
    <property type="entry name" value="tRNA pseudouridine synthase A"/>
    <property type="match status" value="1"/>
</dbReference>
<dbReference type="PANTHER" id="PTHR11142:SF0">
    <property type="entry name" value="TRNA PSEUDOURIDINE SYNTHASE-LIKE 1"/>
    <property type="match status" value="1"/>
</dbReference>
<feature type="domain" description="Pseudouridine synthase I TruA alpha/beta" evidence="8">
    <location>
        <begin position="10"/>
        <end position="107"/>
    </location>
</feature>
<dbReference type="InterPro" id="IPR001406">
    <property type="entry name" value="PsdUridine_synth_TruA"/>
</dbReference>
<dbReference type="EC" id="5.4.99.12" evidence="4"/>
<evidence type="ECO:0000256" key="3">
    <source>
        <dbReference type="ARBA" id="ARBA00023235"/>
    </source>
</evidence>
<accession>A0AAQ3LAY2</accession>
<feature type="binding site" evidence="4 6">
    <location>
        <position position="114"/>
    </location>
    <ligand>
        <name>substrate</name>
    </ligand>
</feature>
<comment type="similarity">
    <text evidence="1 4 7">Belongs to the tRNA pseudouridine synthase TruA family.</text>
</comment>
<keyword evidence="3 4" id="KW-0413">Isomerase</keyword>